<gene>
    <name evidence="5" type="ORF">FHX46_001632</name>
</gene>
<evidence type="ECO:0000256" key="1">
    <source>
        <dbReference type="ARBA" id="ARBA00001947"/>
    </source>
</evidence>
<evidence type="ECO:0000256" key="3">
    <source>
        <dbReference type="ARBA" id="ARBA00022723"/>
    </source>
</evidence>
<evidence type="ECO:0000313" key="5">
    <source>
        <dbReference type="EMBL" id="NIH79102.1"/>
    </source>
</evidence>
<dbReference type="PANTHER" id="PTHR37418:SF2">
    <property type="entry name" value="3-KETO-5-AMINOHEXANOATE CLEAVAGE ENZYME"/>
    <property type="match status" value="1"/>
</dbReference>
<comment type="cofactor">
    <cofactor evidence="1">
        <name>Zn(2+)</name>
        <dbReference type="ChEBI" id="CHEBI:29105"/>
    </cofactor>
</comment>
<name>A0ABX0ST76_9PSEU</name>
<proteinExistence type="predicted"/>
<evidence type="ECO:0000256" key="4">
    <source>
        <dbReference type="ARBA" id="ARBA00022833"/>
    </source>
</evidence>
<keyword evidence="2" id="KW-0808">Transferase</keyword>
<evidence type="ECO:0000256" key="2">
    <source>
        <dbReference type="ARBA" id="ARBA00022679"/>
    </source>
</evidence>
<comment type="caution">
    <text evidence="5">The sequence shown here is derived from an EMBL/GenBank/DDBJ whole genome shotgun (WGS) entry which is preliminary data.</text>
</comment>
<sequence length="292" mass="32026">MKKLIIDVRLNEYATREENPNVPWSAEEIVRDAAECAEAGASAVHFHGRDGRTGAPCNDTSYYADVITGIREACDVLVHPTLGYVTQPPEERLQKMIDLAADPRTKPDIAPVDMASINVDVYDSVRRRFETEDLLFANPTSRLQYFTRELTRLGIKTIHTCWNIQCSRTVDAFIEMGLIPGPAYLAVLMSERGLFAGHPGNLRGLLAHLDFLPRNGPVEWIAGCYPGSVLPVATAVIAEGGHLTLGLGDYPFPELGKPRNADIVRLVAHLARSMGREVATPEEARQILGIGA</sequence>
<dbReference type="InterPro" id="IPR013785">
    <property type="entry name" value="Aldolase_TIM"/>
</dbReference>
<dbReference type="InterPro" id="IPR058240">
    <property type="entry name" value="rSAM_sf"/>
</dbReference>
<dbReference type="RefSeq" id="WP_167112081.1">
    <property type="nucleotide sequence ID" value="NZ_JAANOU010000001.1"/>
</dbReference>
<dbReference type="SUPFAM" id="SSF102114">
    <property type="entry name" value="Radical SAM enzymes"/>
    <property type="match status" value="1"/>
</dbReference>
<dbReference type="EMBL" id="JAANOU010000001">
    <property type="protein sequence ID" value="NIH79102.1"/>
    <property type="molecule type" value="Genomic_DNA"/>
</dbReference>
<dbReference type="InterPro" id="IPR008567">
    <property type="entry name" value="BKACE"/>
</dbReference>
<dbReference type="Proteomes" id="UP000754495">
    <property type="component" value="Unassembled WGS sequence"/>
</dbReference>
<keyword evidence="6" id="KW-1185">Reference proteome</keyword>
<dbReference type="Pfam" id="PF05853">
    <property type="entry name" value="BKACE"/>
    <property type="match status" value="1"/>
</dbReference>
<keyword evidence="4" id="KW-0862">Zinc</keyword>
<dbReference type="Gene3D" id="3.20.20.70">
    <property type="entry name" value="Aldolase class I"/>
    <property type="match status" value="1"/>
</dbReference>
<organism evidence="5 6">
    <name type="scientific">Amycolatopsis viridis</name>
    <dbReference type="NCBI Taxonomy" id="185678"/>
    <lineage>
        <taxon>Bacteria</taxon>
        <taxon>Bacillati</taxon>
        <taxon>Actinomycetota</taxon>
        <taxon>Actinomycetes</taxon>
        <taxon>Pseudonocardiales</taxon>
        <taxon>Pseudonocardiaceae</taxon>
        <taxon>Amycolatopsis</taxon>
    </lineage>
</organism>
<evidence type="ECO:0000313" key="6">
    <source>
        <dbReference type="Proteomes" id="UP000754495"/>
    </source>
</evidence>
<accession>A0ABX0ST76</accession>
<dbReference type="PANTHER" id="PTHR37418">
    <property type="entry name" value="3-KETO-5-AMINOHEXANOATE CLEAVAGE ENZYME-RELATED"/>
    <property type="match status" value="1"/>
</dbReference>
<reference evidence="5 6" key="1">
    <citation type="submission" date="2020-03" db="EMBL/GenBank/DDBJ databases">
        <title>Sequencing the genomes of 1000 actinobacteria strains.</title>
        <authorList>
            <person name="Klenk H.-P."/>
        </authorList>
    </citation>
    <scope>NUCLEOTIDE SEQUENCE [LARGE SCALE GENOMIC DNA]</scope>
    <source>
        <strain evidence="5 6">DSM 45668</strain>
    </source>
</reference>
<keyword evidence="3" id="KW-0479">Metal-binding</keyword>
<protein>
    <submittedName>
        <fullName evidence="5">Uncharacterized protein (DUF849 family)</fullName>
    </submittedName>
</protein>